<dbReference type="Proteomes" id="UP001152523">
    <property type="component" value="Unassembled WGS sequence"/>
</dbReference>
<evidence type="ECO:0000313" key="2">
    <source>
        <dbReference type="Proteomes" id="UP001152523"/>
    </source>
</evidence>
<gene>
    <name evidence="1" type="ORF">CEPIT_LOCUS32532</name>
</gene>
<dbReference type="EMBL" id="CAMAPF010000973">
    <property type="protein sequence ID" value="CAH9132891.1"/>
    <property type="molecule type" value="Genomic_DNA"/>
</dbReference>
<proteinExistence type="predicted"/>
<evidence type="ECO:0000313" key="1">
    <source>
        <dbReference type="EMBL" id="CAH9132891.1"/>
    </source>
</evidence>
<keyword evidence="2" id="KW-1185">Reference proteome</keyword>
<comment type="caution">
    <text evidence="1">The sequence shown here is derived from an EMBL/GenBank/DDBJ whole genome shotgun (WGS) entry which is preliminary data.</text>
</comment>
<dbReference type="AlphaFoldDB" id="A0AAV0FBM1"/>
<protein>
    <submittedName>
        <fullName evidence="1">Uncharacterized protein</fullName>
    </submittedName>
</protein>
<accession>A0AAV0FBM1</accession>
<reference evidence="1" key="1">
    <citation type="submission" date="2022-07" db="EMBL/GenBank/DDBJ databases">
        <authorList>
            <person name="Macas J."/>
            <person name="Novak P."/>
            <person name="Neumann P."/>
        </authorList>
    </citation>
    <scope>NUCLEOTIDE SEQUENCE</scope>
</reference>
<organism evidence="1 2">
    <name type="scientific">Cuscuta epithymum</name>
    <dbReference type="NCBI Taxonomy" id="186058"/>
    <lineage>
        <taxon>Eukaryota</taxon>
        <taxon>Viridiplantae</taxon>
        <taxon>Streptophyta</taxon>
        <taxon>Embryophyta</taxon>
        <taxon>Tracheophyta</taxon>
        <taxon>Spermatophyta</taxon>
        <taxon>Magnoliopsida</taxon>
        <taxon>eudicotyledons</taxon>
        <taxon>Gunneridae</taxon>
        <taxon>Pentapetalae</taxon>
        <taxon>asterids</taxon>
        <taxon>lamiids</taxon>
        <taxon>Solanales</taxon>
        <taxon>Convolvulaceae</taxon>
        <taxon>Cuscuteae</taxon>
        <taxon>Cuscuta</taxon>
        <taxon>Cuscuta subgen. Cuscuta</taxon>
    </lineage>
</organism>
<name>A0AAV0FBM1_9ASTE</name>
<sequence length="247" mass="26332">MTTPATSTEVSSAAIPSTLAATSYTPAATSYTPAATTSFSSSIMVSMPLSAAESSSGAAAVFASQPVGFSSPSASAGLWSSPDVTPLFQTLAPTFPWQIARTEPPASLFPASQTQGSNFFGPTFSGSPGIVRPPDSPIFGSPMASLVQSLTHISNVGQIVTIKLKAVEDYLTWRTQFESFIVSQGLLGMLDGSILVPPIYTVDFNNRQVPNTEYYHWLRVDQTIRSLPEFSTFAAAYLLRFFYNPSN</sequence>